<evidence type="ECO:0000313" key="3">
    <source>
        <dbReference type="Proteomes" id="UP000539175"/>
    </source>
</evidence>
<evidence type="ECO:0000313" key="2">
    <source>
        <dbReference type="EMBL" id="MBB6250572.1"/>
    </source>
</evidence>
<keyword evidence="1" id="KW-0812">Transmembrane</keyword>
<protein>
    <submittedName>
        <fullName evidence="2">Uncharacterized protein</fullName>
    </submittedName>
</protein>
<gene>
    <name evidence="2" type="ORF">FHS74_001117</name>
</gene>
<dbReference type="EMBL" id="JACIIZ010000003">
    <property type="protein sequence ID" value="MBB6250572.1"/>
    <property type="molecule type" value="Genomic_DNA"/>
</dbReference>
<dbReference type="Proteomes" id="UP000539175">
    <property type="component" value="Unassembled WGS sequence"/>
</dbReference>
<sequence>MLNRLLPRSLNDGYYGSQIGLWLFGVVLFIEGGIGLRSALQPRLVAMGADGLPLDKFDPAAAAAVVALFALVGLARLAIALMGVVTLARYRALVPLFYLQLLFFQVGSKLLLTLNPIARNDDVGSRSGSAIIWGLTALLVVGFALSLVGGRRKS</sequence>
<dbReference type="RefSeq" id="WP_184798311.1">
    <property type="nucleotide sequence ID" value="NZ_JACIIZ010000003.1"/>
</dbReference>
<comment type="caution">
    <text evidence="2">The sequence shown here is derived from an EMBL/GenBank/DDBJ whole genome shotgun (WGS) entry which is preliminary data.</text>
</comment>
<feature type="transmembrane region" description="Helical" evidence="1">
    <location>
        <begin position="96"/>
        <end position="118"/>
    </location>
</feature>
<feature type="transmembrane region" description="Helical" evidence="1">
    <location>
        <begin position="21"/>
        <end position="40"/>
    </location>
</feature>
<feature type="transmembrane region" description="Helical" evidence="1">
    <location>
        <begin position="60"/>
        <end position="84"/>
    </location>
</feature>
<keyword evidence="3" id="KW-1185">Reference proteome</keyword>
<evidence type="ECO:0000256" key="1">
    <source>
        <dbReference type="SAM" id="Phobius"/>
    </source>
</evidence>
<name>A0A7X0EBE2_9PROT</name>
<keyword evidence="1" id="KW-1133">Transmembrane helix</keyword>
<accession>A0A7X0EBE2</accession>
<keyword evidence="1" id="KW-0472">Membrane</keyword>
<dbReference type="AlphaFoldDB" id="A0A7X0EBE2"/>
<feature type="transmembrane region" description="Helical" evidence="1">
    <location>
        <begin position="130"/>
        <end position="148"/>
    </location>
</feature>
<reference evidence="2 3" key="1">
    <citation type="submission" date="2020-08" db="EMBL/GenBank/DDBJ databases">
        <title>Genomic Encyclopedia of Type Strains, Phase IV (KMG-IV): sequencing the most valuable type-strain genomes for metagenomic binning, comparative biology and taxonomic classification.</title>
        <authorList>
            <person name="Goeker M."/>
        </authorList>
    </citation>
    <scope>NUCLEOTIDE SEQUENCE [LARGE SCALE GENOMIC DNA]</scope>
    <source>
        <strain evidence="2 3">DSM 22198</strain>
    </source>
</reference>
<organism evidence="2 3">
    <name type="scientific">Nitrospirillum iridis</name>
    <dbReference type="NCBI Taxonomy" id="765888"/>
    <lineage>
        <taxon>Bacteria</taxon>
        <taxon>Pseudomonadati</taxon>
        <taxon>Pseudomonadota</taxon>
        <taxon>Alphaproteobacteria</taxon>
        <taxon>Rhodospirillales</taxon>
        <taxon>Azospirillaceae</taxon>
        <taxon>Nitrospirillum</taxon>
    </lineage>
</organism>
<proteinExistence type="predicted"/>